<accession>A0ABW0PUZ6</accession>
<proteinExistence type="predicted"/>
<protein>
    <recommendedName>
        <fullName evidence="3">Rad50/SbcC-type AAA domain-containing protein</fullName>
    </recommendedName>
</protein>
<evidence type="ECO:0008006" key="3">
    <source>
        <dbReference type="Google" id="ProtNLM"/>
    </source>
</evidence>
<organism evidence="1 2">
    <name type="scientific">Kaistia terrae</name>
    <dbReference type="NCBI Taxonomy" id="537017"/>
    <lineage>
        <taxon>Bacteria</taxon>
        <taxon>Pseudomonadati</taxon>
        <taxon>Pseudomonadota</taxon>
        <taxon>Alphaproteobacteria</taxon>
        <taxon>Hyphomicrobiales</taxon>
        <taxon>Kaistiaceae</taxon>
        <taxon>Kaistia</taxon>
    </lineage>
</organism>
<evidence type="ECO:0000313" key="1">
    <source>
        <dbReference type="EMBL" id="MFC5516163.1"/>
    </source>
</evidence>
<dbReference type="EMBL" id="JBHSML010000003">
    <property type="protein sequence ID" value="MFC5516163.1"/>
    <property type="molecule type" value="Genomic_DNA"/>
</dbReference>
<dbReference type="RefSeq" id="WP_266341629.1">
    <property type="nucleotide sequence ID" value="NZ_JAPKNH010000001.1"/>
</dbReference>
<evidence type="ECO:0000313" key="2">
    <source>
        <dbReference type="Proteomes" id="UP001596150"/>
    </source>
</evidence>
<gene>
    <name evidence="1" type="ORF">ACFPP9_10315</name>
</gene>
<keyword evidence="2" id="KW-1185">Reference proteome</keyword>
<reference evidence="2" key="1">
    <citation type="journal article" date="2019" name="Int. J. Syst. Evol. Microbiol.">
        <title>The Global Catalogue of Microorganisms (GCM) 10K type strain sequencing project: providing services to taxonomists for standard genome sequencing and annotation.</title>
        <authorList>
            <consortium name="The Broad Institute Genomics Platform"/>
            <consortium name="The Broad Institute Genome Sequencing Center for Infectious Disease"/>
            <person name="Wu L."/>
            <person name="Ma J."/>
        </authorList>
    </citation>
    <scope>NUCLEOTIDE SEQUENCE [LARGE SCALE GENOMIC DNA]</scope>
    <source>
        <strain evidence="2">KACC 12633</strain>
    </source>
</reference>
<name>A0ABW0PUZ6_9HYPH</name>
<dbReference type="Proteomes" id="UP001596150">
    <property type="component" value="Unassembled WGS sequence"/>
</dbReference>
<comment type="caution">
    <text evidence="1">The sequence shown here is derived from an EMBL/GenBank/DDBJ whole genome shotgun (WGS) entry which is preliminary data.</text>
</comment>
<sequence length="269" mass="29767">MAISSFQLKSAQFLMNGGVPQVIDFLGPNAHADRSHITLITGANGSSKSRILASVVDRFCELHDESSEKKVSKRYSTSGTHGLICERIDSRGDRARDTHNNLHRTVLPTKILVLSNLVMDRFRFVSNDPNDDQFYQYLGVRQATNLMTTGSMQRSVAEAVMRLYADEAKRDLFQGWAELVFGSTREIALTFDRVSISQIEKFLSEADPVNALVERMARVRGSARPSDERLLEGASKSAPQLIHFFSISSAELKMLKASGVEDLAALALG</sequence>